<evidence type="ECO:0000259" key="1">
    <source>
        <dbReference type="SMART" id="SM00849"/>
    </source>
</evidence>
<dbReference type="Gramene" id="Kaladp0022s0144.1.v1.1">
    <property type="protein sequence ID" value="Kaladp0022s0144.1.v1.1"/>
    <property type="gene ID" value="Kaladp0022s0144.v1.1"/>
</dbReference>
<evidence type="ECO:0000313" key="3">
    <source>
        <dbReference type="Proteomes" id="UP000594263"/>
    </source>
</evidence>
<dbReference type="Pfam" id="PF00753">
    <property type="entry name" value="Lactamase_B"/>
    <property type="match status" value="1"/>
</dbReference>
<organism evidence="2 3">
    <name type="scientific">Kalanchoe fedtschenkoi</name>
    <name type="common">Lavender scallops</name>
    <name type="synonym">South American air plant</name>
    <dbReference type="NCBI Taxonomy" id="63787"/>
    <lineage>
        <taxon>Eukaryota</taxon>
        <taxon>Viridiplantae</taxon>
        <taxon>Streptophyta</taxon>
        <taxon>Embryophyta</taxon>
        <taxon>Tracheophyta</taxon>
        <taxon>Spermatophyta</taxon>
        <taxon>Magnoliopsida</taxon>
        <taxon>eudicotyledons</taxon>
        <taxon>Gunneridae</taxon>
        <taxon>Pentapetalae</taxon>
        <taxon>Saxifragales</taxon>
        <taxon>Crassulaceae</taxon>
        <taxon>Kalanchoe</taxon>
    </lineage>
</organism>
<dbReference type="Pfam" id="PF13370">
    <property type="entry name" value="Fer4_13"/>
    <property type="match status" value="1"/>
</dbReference>
<dbReference type="GO" id="GO:0046685">
    <property type="term" value="P:response to arsenic-containing substance"/>
    <property type="evidence" value="ECO:0007669"/>
    <property type="project" value="EnsemblPlants"/>
</dbReference>
<dbReference type="InterPro" id="IPR036866">
    <property type="entry name" value="RibonucZ/Hydroxyglut_hydro"/>
</dbReference>
<dbReference type="AlphaFoldDB" id="A0A7N0T539"/>
<feature type="domain" description="Metallo-beta-lactamase" evidence="1">
    <location>
        <begin position="168"/>
        <end position="326"/>
    </location>
</feature>
<dbReference type="PANTHER" id="PTHR42773:SF1">
    <property type="entry name" value="METALLO-BETA-LACTAMASE FAMILY PROTEIN"/>
    <property type="match status" value="1"/>
</dbReference>
<keyword evidence="3" id="KW-1185">Reference proteome</keyword>
<dbReference type="EnsemblPlants" id="Kaladp0022s0144.1.v1.1">
    <property type="protein sequence ID" value="Kaladp0022s0144.1.v1.1"/>
    <property type="gene ID" value="Kaladp0022s0144.v1.1"/>
</dbReference>
<dbReference type="CDD" id="cd07727">
    <property type="entry name" value="YmaE-like_MBL-fold"/>
    <property type="match status" value="1"/>
</dbReference>
<proteinExistence type="predicted"/>
<dbReference type="GO" id="GO:0019904">
    <property type="term" value="F:protein domain specific binding"/>
    <property type="evidence" value="ECO:0007669"/>
    <property type="project" value="EnsemblPlants"/>
</dbReference>
<dbReference type="SUPFAM" id="SSF56281">
    <property type="entry name" value="Metallo-hydrolase/oxidoreductase"/>
    <property type="match status" value="1"/>
</dbReference>
<dbReference type="Gene3D" id="3.60.15.10">
    <property type="entry name" value="Ribonuclease Z/Hydroxyacylglutathione hydrolase-like"/>
    <property type="match status" value="1"/>
</dbReference>
<accession>A0A7N0T539</accession>
<sequence length="358" mass="39717">MAPGVMIATATLPSLSAISSRSATVMVGGSFGKFGVDVRGVFGRKAVRGCGGCWCYGGGSEKRRRRAQNVDGDLFVDCACIDCDTCRWMAPHVFKRVDGMAAVSKQPESKEEQLSALQALISCPTSSIHTKELARDIAQVHNTFPIAIDSEKIPGVYHCGYHSKFSYGAASYLIVHPEGNILVDSPRYAKNLAQNIEMLGGARYMFLTHKDDVADHEKWAKRFSCERILHTTEIQECTADVEWKLEGDGPWSLCHDIDLIHTPGHSEGSVCLFYKSLKVLFTGDHLAMTASGLDIHDQYNQYSVPLQLKSVELLLHYDFLWMLPGHGRRIQFKNVEDKNSSIETYLATRGHKLASLQM</sequence>
<name>A0A7N0T539_KALFE</name>
<dbReference type="Proteomes" id="UP000594263">
    <property type="component" value="Unplaced"/>
</dbReference>
<dbReference type="InterPro" id="IPR001279">
    <property type="entry name" value="Metallo-B-lactamas"/>
</dbReference>
<dbReference type="OMA" id="RYCFSGD"/>
<reference evidence="2" key="1">
    <citation type="submission" date="2021-01" db="UniProtKB">
        <authorList>
            <consortium name="EnsemblPlants"/>
        </authorList>
    </citation>
    <scope>IDENTIFICATION</scope>
</reference>
<dbReference type="Gene3D" id="3.30.70.20">
    <property type="match status" value="1"/>
</dbReference>
<dbReference type="SUPFAM" id="SSF54862">
    <property type="entry name" value="4Fe-4S ferredoxins"/>
    <property type="match status" value="1"/>
</dbReference>
<dbReference type="SMART" id="SM00849">
    <property type="entry name" value="Lactamase_B"/>
    <property type="match status" value="1"/>
</dbReference>
<protein>
    <recommendedName>
        <fullName evidence="1">Metallo-beta-lactamase domain-containing protein</fullName>
    </recommendedName>
</protein>
<evidence type="ECO:0000313" key="2">
    <source>
        <dbReference type="EnsemblPlants" id="Kaladp0022s0144.1.v1.1"/>
    </source>
</evidence>
<dbReference type="PANTHER" id="PTHR42773">
    <property type="entry name" value="METALLO-BETA-LACTAMASE-RELATED"/>
    <property type="match status" value="1"/>
</dbReference>